<proteinExistence type="predicted"/>
<sequence>MPTIKQLIRNTRQQIKNVTNSPLFGDALNVEEHVLGCIKFKFTFLNEMHGKIVVGKVIVAKAIGIFILYIGLIRFVINRD</sequence>
<keyword evidence="1" id="KW-1133">Transmembrane helix</keyword>
<dbReference type="AlphaFoldDB" id="A0AAP0Q4S6"/>
<feature type="transmembrane region" description="Helical" evidence="1">
    <location>
        <begin position="58"/>
        <end position="77"/>
    </location>
</feature>
<dbReference type="EMBL" id="JBBNAG010000001">
    <property type="protein sequence ID" value="KAK9167048.1"/>
    <property type="molecule type" value="Genomic_DNA"/>
</dbReference>
<keyword evidence="1" id="KW-0812">Transmembrane</keyword>
<name>A0AAP0Q4S6_9MAGN</name>
<dbReference type="Proteomes" id="UP001419268">
    <property type="component" value="Unassembled WGS sequence"/>
</dbReference>
<gene>
    <name evidence="2" type="ORF">Scep_002239</name>
</gene>
<evidence type="ECO:0000256" key="1">
    <source>
        <dbReference type="SAM" id="Phobius"/>
    </source>
</evidence>
<reference evidence="2 3" key="1">
    <citation type="submission" date="2024-01" db="EMBL/GenBank/DDBJ databases">
        <title>Genome assemblies of Stephania.</title>
        <authorList>
            <person name="Yang L."/>
        </authorList>
    </citation>
    <scope>NUCLEOTIDE SEQUENCE [LARGE SCALE GENOMIC DNA]</scope>
    <source>
        <strain evidence="2">JXDWG</strain>
        <tissue evidence="2">Leaf</tissue>
    </source>
</reference>
<comment type="caution">
    <text evidence="2">The sequence shown here is derived from an EMBL/GenBank/DDBJ whole genome shotgun (WGS) entry which is preliminary data.</text>
</comment>
<accession>A0AAP0Q4S6</accession>
<keyword evidence="3" id="KW-1185">Reference proteome</keyword>
<evidence type="ECO:0000313" key="2">
    <source>
        <dbReference type="EMBL" id="KAK9167048.1"/>
    </source>
</evidence>
<organism evidence="2 3">
    <name type="scientific">Stephania cephalantha</name>
    <dbReference type="NCBI Taxonomy" id="152367"/>
    <lineage>
        <taxon>Eukaryota</taxon>
        <taxon>Viridiplantae</taxon>
        <taxon>Streptophyta</taxon>
        <taxon>Embryophyta</taxon>
        <taxon>Tracheophyta</taxon>
        <taxon>Spermatophyta</taxon>
        <taxon>Magnoliopsida</taxon>
        <taxon>Ranunculales</taxon>
        <taxon>Menispermaceae</taxon>
        <taxon>Menispermoideae</taxon>
        <taxon>Cissampelideae</taxon>
        <taxon>Stephania</taxon>
    </lineage>
</organism>
<evidence type="ECO:0000313" key="3">
    <source>
        <dbReference type="Proteomes" id="UP001419268"/>
    </source>
</evidence>
<protein>
    <submittedName>
        <fullName evidence="2">Uncharacterized protein</fullName>
    </submittedName>
</protein>
<keyword evidence="1" id="KW-0472">Membrane</keyword>